<reference evidence="1" key="1">
    <citation type="submission" date="2019-08" db="EMBL/GenBank/DDBJ databases">
        <authorList>
            <person name="Kucharzyk K."/>
            <person name="Murdoch R.W."/>
            <person name="Higgins S."/>
            <person name="Loffler F."/>
        </authorList>
    </citation>
    <scope>NUCLEOTIDE SEQUENCE</scope>
</reference>
<evidence type="ECO:0008006" key="2">
    <source>
        <dbReference type="Google" id="ProtNLM"/>
    </source>
</evidence>
<name>A0A644WQW9_9ZZZZ</name>
<evidence type="ECO:0000313" key="1">
    <source>
        <dbReference type="EMBL" id="MPM06132.1"/>
    </source>
</evidence>
<gene>
    <name evidence="1" type="ORF">SDC9_52428</name>
</gene>
<dbReference type="Pfam" id="PF03013">
    <property type="entry name" value="Pyr_excise"/>
    <property type="match status" value="1"/>
</dbReference>
<dbReference type="InterPro" id="IPR004260">
    <property type="entry name" value="Pyr-dimer_DNA_glycosylase"/>
</dbReference>
<accession>A0A644WQW9</accession>
<sequence length="143" mass="17010">MRIWSVHPAYLDVKGLVALWRETLLARHVLLGHTKGYTNHPQLDRFKTEQDPVSSIDYYLSVVYEEALKRGYHFDKSKFNKVNKPKKISVTHGQLQYETKHLLNKLKLRDPEKYKLLQHEKQLKPHPLFIPVEGEIERWEVII</sequence>
<organism evidence="1">
    <name type="scientific">bioreactor metagenome</name>
    <dbReference type="NCBI Taxonomy" id="1076179"/>
    <lineage>
        <taxon>unclassified sequences</taxon>
        <taxon>metagenomes</taxon>
        <taxon>ecological metagenomes</taxon>
    </lineage>
</organism>
<dbReference type="EMBL" id="VSSQ01001201">
    <property type="protein sequence ID" value="MPM06132.1"/>
    <property type="molecule type" value="Genomic_DNA"/>
</dbReference>
<dbReference type="AlphaFoldDB" id="A0A644WQW9"/>
<comment type="caution">
    <text evidence="1">The sequence shown here is derived from an EMBL/GenBank/DDBJ whole genome shotgun (WGS) entry which is preliminary data.</text>
</comment>
<protein>
    <recommendedName>
        <fullName evidence="2">DNA lyase</fullName>
    </recommendedName>
</protein>
<proteinExistence type="predicted"/>